<feature type="compositionally biased region" description="Basic residues" evidence="15">
    <location>
        <begin position="627"/>
        <end position="636"/>
    </location>
</feature>
<dbReference type="SMART" id="SM01337">
    <property type="entry name" value="APC10"/>
    <property type="match status" value="1"/>
</dbReference>
<feature type="region of interest" description="Disordered" evidence="15">
    <location>
        <begin position="498"/>
        <end position="521"/>
    </location>
</feature>
<dbReference type="EnsemblMetazoa" id="XM_022795719">
    <property type="protein sequence ID" value="XP_022651454"/>
    <property type="gene ID" value="LOC111246318"/>
</dbReference>
<evidence type="ECO:0000256" key="6">
    <source>
        <dbReference type="ARBA" id="ARBA00022679"/>
    </source>
</evidence>
<dbReference type="InterPro" id="IPR038648">
    <property type="entry name" value="PHR_sf"/>
</dbReference>
<keyword evidence="11" id="KW-0862">Zinc</keyword>
<dbReference type="SUPFAM" id="SSF57850">
    <property type="entry name" value="RING/U-box"/>
    <property type="match status" value="1"/>
</dbReference>
<keyword evidence="19" id="KW-1185">Reference proteome</keyword>
<evidence type="ECO:0000259" key="17">
    <source>
        <dbReference type="PROSITE" id="PS51284"/>
    </source>
</evidence>
<sequence>MTKTLEKEFHALFRPPPASTERRKDARNRIGKPPKGLAEKGGVLASSSEQGFHPLDHRAFLELRPNPSPFAIFAAIRACIQAAERRSGISDKVAHQKADGDSSVADISDDKKTTQGVLPLPRLVVMGIHGMLDVIRDSCQEHPDLCARALRGLFDTLQGLAPEVMRNEPREAIDKLFSLMLELSSMDEVSPELSSISSGCLISLAIASGETAKLLAAANCLLLTLPDNSAQTRVLPTPLILVGLQRSLHSMLTGAPGRPLPRWFHLGIPPLPTDSFQINLPLELDSGKDSSRRESPCSLASDGRFIYLLQSGALYKISNGFGDSIEGNVLVMNRHLGRSEGVVWVGVVADDLVGVAMESEINGVSANKGSMRKGTYSIVFLDKDTLQVSRRMSLASGMTIPLVNTLFSDGQSVCSILPHEEAFSIQTIFRPLTAAEDSDEPIRATAAPMSAATASEASRTAEMLLKLTKKSMLVYGHGIIADISRSDIASKQLQAQVGAGCGGQPPQSKQHQFASKQASALQQDDSKMPIVLSAVLGAGSESEEADIVACGKDFALVRGAAGTMWAAGRVAALGIKQGSDRWPSMNLSARRVAVGHDGSHAVFLAPDGAVWFAGTARRGEDGDPVKGKRQPKTTKPRKITKLEGVEAVDVACNNGTTAVVTSAGDLLMFGKDAAGHTEPNTGLVAGVKDVMQVCLGKAHVVAVTHSGAVYTFGVNHKGQCARELAAGCSISATGSADISEVSITTASSADSLVDVEGAVATIGSGDEQGPSGGVSDGSLREVQPVLGGCPPHQFVSQNCRICTGCFQCTGYGSHCIASMSLPPGAQRLPGGQCGCGVGDGGCIHCGLCQVCCTPREDGAPSAVVLLPSPASGQADAPPSAATATAGQVTESIVSGPPAQAAAPFVATASCEQNQRLAAAMNTLAGSGVNALGYPPGEIAAIYRKNQERMRRREEYSPSYSRLVRERERERAVGGEDGGLVCGGRRHHVMKLLNKVARDTPLHKVMVGNDARLASGAILGNGSSCLLGAAAGLRGASGCDSRQDLPSLCGAAGNGPNHSSSGNGAQYIGGPSGHAVMGGGDLDGGKLASLPPVKLNIANKVIQAATGVHHTVLLLENGSVLTFGSNQHGQLGHGTRSLRGAPGPLQGIPSGMRAVQVAAGSNHTVLLLANGAVYTCGNPLNGQLCRSEEDSGITLSSDVLWHAVAGPVPGIGAPQPRRATWVGASGDHTFIRIDENLIDARCLSQARVTGTRHLITLVPDASSGSDYSSLMVQRASGQCRGHFGSHSVGSDNCLVLDHIYDVLWSYKHSSRTVSVYHTVPGLPLPATVPSQSEFEISRQHAALSLVRFVELAASHSQEQLESSAVLPAAASSAGVGTGKSSVAGPAALMARRTFTNNDYLVVNRFENHGGGWGYSGQSIEAIRFMCDADIILGGVGLFGGRGEYTAKLRVLDLGEDGGDQEGDGELLVDLDDQAYECPARQKHPLLLDVPIACQAHRWYLVWARIAGPSSDCGSMGQAMVVTEDQVTFYFKGSKRSNNGTDVTAGQIPQLLYRLACPEAQSGTGISGFTAGSDEEAPVYRLSKDFSTSIDAGCFHSLLTLIEWIWTELQEGPCVIAERLSEPVLSLLRQYVSQVHPHLVTSSSASLEPICRALWLCRKMLKKVLTTGSKGRPALEQFVKESCVTFLHCYQTFYPTDTIKWQGLGELLLQDQKPSEKKHQTGLSALGGATCSSGKQQCRDYSRLLSTILDALSSAPPALLASMLPNQLSKVVLHERAVSLLGNAASSSSPPTSPMSSTFNHQLPSTRSDSSEVPVLYGKLLNDAMSVRDDEDIRILGTLTFADVVDKLIKISVNPLGAILADAASNGSAGSNGYASHNGAANSARPLPADLVHNSCRLLTSIVSEMAARVIAERPSMLDASGGHHVTALNPLVTPSRFQRLQPNRSWNTGNGSPDAICFSVDRAGISIAGAVIYGTSIASHDWVYELDLQDFTAAGPATANELQVERWTLLESVSGTFGPEDCTGEMFEIKFDRAVPIKKNIRYAIRLRNHGSKTNNGDSGVTQVKGPDNTVFTFSDCTLSYNGTNHSRGQIPQILYFNTPQAATASSNTNGPDISDSVHNAARDAASMTLTISQTLVNIAHDYMNKAVQVGTLQDTERLTALESTSLVSLLLPAVFSQLVKIASSDTSAAVRVLNLVKKLLENVVKINKKLEKHREVDCQLDERYYAVVESDHPYKPATISRYRLQFPNDVQWMSLEFDPKCGTAQAEDYLHVYCEAMKDTGDRSGDKDKDFDSYWLVLKRFFGSDNWPTGSIVLPGNSLLFSLESASEYAKDDKNSNFGFRCQVVGHGSSAVLPNSLAHLEKELAYLAGECCSTLLCPEPVFVHGGVKFDSVDVELFRIFPHVLGRGLPLQRCPTIEEALTSTVPIEADCLEKAFLKEFISTKPASSGAKLAMYLQPESFVDPLKCELLYNREELQRGITSSVTVIVKDQYSKLCTVPNLKVEIFAVQLSCVTATIGPPVRYKGDSALGGLLPPTDVPYEATIKDKFIYHAITIMKAYERYSFEELRLMSPLKRQATESLMVSQVGDVFTAHWTPSYVGRYELKALVDGYPVRGPIESDPVIEVRELPQGATLSQPAPQVRNKLQTSSSLSKVRKFNTKDSQGLRVRSAPTLQGRQIGTVPPGGYITFIDAVENDDGLWLRLTPESAQQHCRRLSPSQAHEAWCMQYHNHLGKTLLIPAEDKSSAEDGKNHHHHHINGINGGQESVREQFVRRGPGTYQVIKSGSSGHNIRSRASVRSGNPIGMLVLGNYVTVVEDLVNADGLWLRLSRDSMQHYCATADGEAWTLAQSTALGGGGCTFLVLEGEGSDEAPSETEETTTTTRAEKNSANNSKGFDFSATSQGFFTFGSGTSDHDACSSGSVSPFVFGSLSSTPSTSLHTLNTVSEMGGGHEQSEPGARAPQTTPQPPASSIALSQNHTPDDHSKTVLQRWLKNNEDHIAEVKARDPPAELQGVSVKELVKAIGESRANGNGATPPATPPKTSPTPRRRASSPRAAKMFSEQPATAGHRTPQPVSPQLAKCLQEDLGLAPLAIQRTPSTSPNRSSTSSAPSSSNSSITVATAVRSTSKRISPIEALAPSVAQAVRAVFAAVLWYEGLTPEAIRVTSYITVNSKSNHTVSIDAKASQDPCTTHLRTLWNNVLSNCMLVFNSKSSSDIKDFGASPSDIYHKDRRRRSGNKSRLLVSTAPNMFGNAAVAASSMASSIIGDGLPSNGVCGRTGESSGGTVSLAGSCDMCDITAHPSVTQHMKAAHPGCGGPSGGKGYNSIGNYCGAWSGNCGDGGTETSCWYLLCEACRARYKANDAKRRQSQNTLLSHCSGGVHSGKGLGREILSPIDSSEKQKVVMQNALFVLSLSSPWDNCDTSKGTPNVTVSNTKVGCAPTEDGSPGTASNNSGTTSSATKHPFSVENEFEFASLGSLGGVDEEQARADRTDSQQLIEQFAHDYLSQGAVAELLSTERARHSMPPVVTANNPSAASTPLGPRTFHRSVSISISDWRRNRPSPDSGPPLTLLNAESRLAALATESSRILPIVQFVTIFNADLDTVRSIMIEAVRRLTCRVYALQALRWLLHNVSQATCLHDILWCFVSSLSTNNGPCASGGAATSSISNSLNGGAGGPSASSMAAAASAAVVQAAAPGQAGQQHFVGASSGPIGPGVLQMQDIHGAAAAGPTVVKPAAGLLGQAANRGQDRDRDKEKERGDSKDKEDEGVCLCDHPLESLAFAVSQQTALPLQTAFHNFLESISLLMAHLRTPSPLQQMAVRCWCFRFSPQDHLFLHSSQVFSNISKILSHAEEQPTANQRSQDDSRGVSIQLLRDITSQYEVTTSSRQAMVNSLVDGSTETFWESSDEDRNKTKFIQVKALGSDDAHYVAIHIDNTRDVQNRVGHVSFKVGDESSLTIVRTEEVSNTFAGWVGVETSGKNAAGARVVRVELKGLDQSLRIRQLKVLDKPGPIPDSKGITTPEVIQHGNCEAETLKVFRILTSQVFGKLISGGATTSSSTDGSTDLKEHMVGILFSRSNLTQLQRQVCAHIVATIKKETQRVRDDWELSLSSSSASQLVPQSDAYCFEMLSMVLALSGSSVGRAYLAQQAGLLRDLFSLLHTGSARVQRQVTSLLRRVLPEVSPQVLASILQVPSLPTEDYSIIGLGGEEEQPEPLDLHRPGILDVLLACIAKAITVQIKTKGSGGPSHMGPVTSGPMDQGLKRQASSAVSLATAIHPKDNVGNRWWLRGCSTRKHAQVIIQLIRDMCAGLLTESWACVAKSAIAENIIHLTRLDKRFRANPQECIKIPTLWLCLASLCVLDKEHVERLSSGQWNRKDSQQEKPLCDNHDDGETTAIIQCSDCGNLCCECDRYLHLNHRRTRHHSRQVFKEEEDAIKVDLHEGCGRTKLFWLIALADSNTLKAMVEFREQSAVGGNAAVGSCRFCKAPLTSSTNSALGALGACSSPECIQNARRACTKLHPCGHFCAGVLNEENCLPCLHGCQRKELRQDADDMCMICFSEALCCAPVIMLKCGHIFHRQCTEDVIDRRWPGPRITFNFALCPICKAPIEHTLLRALLQPVWELREDVRRKALMRLEYEGLQANKTLSQHERVSYAMERYAYYVCYKCKKAYFGGEVRCELEAGGAGGGGDDGYDARELVCGACSDVSSAQMCPKHGADFLEYKCRYCCSVAVFFCFGTTHFCNPCHEDFQRVTNVPKIQLPHCPAGPKLKQLEGDECPLHVKHPPTGEEYALGCGVCRNAHTF</sequence>
<dbReference type="GeneID" id="111246318"/>
<dbReference type="InterPro" id="IPR000408">
    <property type="entry name" value="Reg_chr_condens"/>
</dbReference>
<keyword evidence="12" id="KW-0966">Cell projection</keyword>
<dbReference type="GO" id="GO:0061630">
    <property type="term" value="F:ubiquitin protein ligase activity"/>
    <property type="evidence" value="ECO:0007669"/>
    <property type="project" value="UniProtKB-EC"/>
</dbReference>
<comment type="similarity">
    <text evidence="4">Belongs to the RING-Cys relay (RCR) family.</text>
</comment>
<evidence type="ECO:0000256" key="9">
    <source>
        <dbReference type="ARBA" id="ARBA00022771"/>
    </source>
</evidence>
<dbReference type="SUPFAM" id="SSF50985">
    <property type="entry name" value="RCC1/BLIP-II"/>
    <property type="match status" value="2"/>
</dbReference>
<feature type="region of interest" description="Disordered" evidence="15">
    <location>
        <begin position="1781"/>
        <end position="1808"/>
    </location>
</feature>
<feature type="region of interest" description="Disordered" evidence="15">
    <location>
        <begin position="1"/>
        <end position="44"/>
    </location>
</feature>
<dbReference type="Gene3D" id="2.130.10.30">
    <property type="entry name" value="Regulator of chromosome condensation 1/beta-lactamase-inhibitor protein II"/>
    <property type="match status" value="2"/>
</dbReference>
<dbReference type="Gene3D" id="3.30.40.10">
    <property type="entry name" value="Zinc/RING finger domain, C3HC4 (zinc finger)"/>
    <property type="match status" value="1"/>
</dbReference>
<evidence type="ECO:0000256" key="7">
    <source>
        <dbReference type="ARBA" id="ARBA00022723"/>
    </source>
</evidence>
<keyword evidence="7" id="KW-0479">Metal-binding</keyword>
<evidence type="ECO:0000259" key="16">
    <source>
        <dbReference type="PROSITE" id="PS50089"/>
    </source>
</evidence>
<dbReference type="PANTHER" id="PTHR45943:SF1">
    <property type="entry name" value="E3 UBIQUITIN-PROTEIN LIGASE MYCBP2"/>
    <property type="match status" value="1"/>
</dbReference>
<feature type="repeat" description="RCC1" evidence="14">
    <location>
        <begin position="1117"/>
        <end position="1169"/>
    </location>
</feature>
<feature type="region of interest" description="Disordered" evidence="15">
    <location>
        <begin position="3423"/>
        <end position="3460"/>
    </location>
</feature>
<dbReference type="GO" id="GO:0005886">
    <property type="term" value="C:plasma membrane"/>
    <property type="evidence" value="ECO:0007669"/>
    <property type="project" value="TreeGrafter"/>
</dbReference>
<feature type="region of interest" description="Disordered" evidence="15">
    <location>
        <begin position="2937"/>
        <end position="2984"/>
    </location>
</feature>
<dbReference type="OrthoDB" id="6486636at2759"/>
<dbReference type="Pfam" id="PF08005">
    <property type="entry name" value="PHR"/>
    <property type="match status" value="2"/>
</dbReference>
<dbReference type="InterPro" id="IPR013083">
    <property type="entry name" value="Znf_RING/FYVE/PHD"/>
</dbReference>
<dbReference type="GO" id="GO:0005634">
    <property type="term" value="C:nucleus"/>
    <property type="evidence" value="ECO:0007669"/>
    <property type="project" value="TreeGrafter"/>
</dbReference>
<dbReference type="GO" id="GO:0099174">
    <property type="term" value="P:regulation of presynapse organization"/>
    <property type="evidence" value="ECO:0007669"/>
    <property type="project" value="UniProtKB-ARBA"/>
</dbReference>
<dbReference type="InterPro" id="IPR001841">
    <property type="entry name" value="Znf_RING"/>
</dbReference>
<feature type="compositionally biased region" description="Low complexity" evidence="15">
    <location>
        <begin position="3446"/>
        <end position="3459"/>
    </location>
</feature>
<feature type="region of interest" description="Disordered" evidence="15">
    <location>
        <begin position="615"/>
        <end position="636"/>
    </location>
</feature>
<comment type="subcellular location">
    <subcellularLocation>
        <location evidence="2">Cell projection</location>
        <location evidence="2">Axon</location>
    </subcellularLocation>
</comment>
<dbReference type="Gene3D" id="2.60.120.820">
    <property type="entry name" value="PHR domain"/>
    <property type="match status" value="2"/>
</dbReference>
<feature type="region of interest" description="Disordered" evidence="15">
    <location>
        <begin position="3024"/>
        <end position="3074"/>
    </location>
</feature>
<evidence type="ECO:0000256" key="10">
    <source>
        <dbReference type="ARBA" id="ARBA00022786"/>
    </source>
</evidence>
<feature type="compositionally biased region" description="Basic and acidic residues" evidence="15">
    <location>
        <begin position="617"/>
        <end position="626"/>
    </location>
</feature>
<feature type="domain" description="RING-type" evidence="16">
    <location>
        <begin position="4553"/>
        <end position="4604"/>
    </location>
</feature>
<feature type="compositionally biased region" description="Polar residues" evidence="15">
    <location>
        <begin position="1797"/>
        <end position="1806"/>
    </location>
</feature>
<comment type="catalytic activity">
    <reaction evidence="1">
        <text>[E2 ubiquitin-conjugating enzyme]-S-ubiquitinyl-L-cysteine + [acceptor protein]-L-threonine = [E2 ubiquitin-conjugating enzyme]-L-cysteine + [acceptor protein]-3-O-ubiquitinyl-L-threonine.</text>
        <dbReference type="EC" id="2.3.2.33"/>
    </reaction>
</comment>
<keyword evidence="9 13" id="KW-0863">Zinc-finger</keyword>
<reference evidence="18" key="1">
    <citation type="submission" date="2021-01" db="UniProtKB">
        <authorList>
            <consortium name="EnsemblMetazoa"/>
        </authorList>
    </citation>
    <scope>IDENTIFICATION</scope>
</reference>
<dbReference type="FunFam" id="3.30.40.10:FF:000078">
    <property type="entry name" value="E3 ubiquitin-protein ligase MYCBP2 isoform X1"/>
    <property type="match status" value="1"/>
</dbReference>
<keyword evidence="10" id="KW-0833">Ubl conjugation pathway</keyword>
<dbReference type="GO" id="GO:0007411">
    <property type="term" value="P:axon guidance"/>
    <property type="evidence" value="ECO:0007669"/>
    <property type="project" value="TreeGrafter"/>
</dbReference>
<evidence type="ECO:0000313" key="18">
    <source>
        <dbReference type="EnsemblMetazoa" id="XP_022651454"/>
    </source>
</evidence>
<dbReference type="InterPro" id="IPR009091">
    <property type="entry name" value="RCC1/BLIP-II"/>
</dbReference>
<dbReference type="SUPFAM" id="SSF49785">
    <property type="entry name" value="Galactose-binding domain-like"/>
    <property type="match status" value="1"/>
</dbReference>
<dbReference type="SMART" id="SM00184">
    <property type="entry name" value="RING"/>
    <property type="match status" value="1"/>
</dbReference>
<evidence type="ECO:0000256" key="13">
    <source>
        <dbReference type="PROSITE-ProRule" id="PRU00175"/>
    </source>
</evidence>
<organism evidence="18 19">
    <name type="scientific">Varroa destructor</name>
    <name type="common">Honeybee mite</name>
    <dbReference type="NCBI Taxonomy" id="109461"/>
    <lineage>
        <taxon>Eukaryota</taxon>
        <taxon>Metazoa</taxon>
        <taxon>Ecdysozoa</taxon>
        <taxon>Arthropoda</taxon>
        <taxon>Chelicerata</taxon>
        <taxon>Arachnida</taxon>
        <taxon>Acari</taxon>
        <taxon>Parasitiformes</taxon>
        <taxon>Mesostigmata</taxon>
        <taxon>Gamasina</taxon>
        <taxon>Dermanyssoidea</taxon>
        <taxon>Varroidae</taxon>
        <taxon>Varroa</taxon>
    </lineage>
</organism>
<dbReference type="PROSITE" id="PS50089">
    <property type="entry name" value="ZF_RING_2"/>
    <property type="match status" value="1"/>
</dbReference>
<evidence type="ECO:0000256" key="3">
    <source>
        <dbReference type="ARBA" id="ARBA00004906"/>
    </source>
</evidence>
<evidence type="ECO:0000256" key="11">
    <source>
        <dbReference type="ARBA" id="ARBA00022833"/>
    </source>
</evidence>
<evidence type="ECO:0000313" key="19">
    <source>
        <dbReference type="Proteomes" id="UP000594260"/>
    </source>
</evidence>
<dbReference type="CDD" id="cd16463">
    <property type="entry name" value="RING-H2_PHR"/>
    <property type="match status" value="1"/>
</dbReference>
<dbReference type="EC" id="2.3.2.33" evidence="5"/>
<dbReference type="Pfam" id="PF00415">
    <property type="entry name" value="RCC1"/>
    <property type="match status" value="1"/>
</dbReference>
<evidence type="ECO:0000256" key="14">
    <source>
        <dbReference type="PROSITE-ProRule" id="PRU00235"/>
    </source>
</evidence>
<dbReference type="GO" id="GO:0016567">
    <property type="term" value="P:protein ubiquitination"/>
    <property type="evidence" value="ECO:0007669"/>
    <property type="project" value="UniProtKB-UniPathway"/>
</dbReference>
<dbReference type="Gene3D" id="2.60.120.260">
    <property type="entry name" value="Galactose-binding domain-like"/>
    <property type="match status" value="1"/>
</dbReference>
<feature type="domain" description="DOC" evidence="17">
    <location>
        <begin position="3851"/>
        <end position="4031"/>
    </location>
</feature>
<comment type="pathway">
    <text evidence="3">Protein modification; protein ubiquitination.</text>
</comment>
<evidence type="ECO:0000256" key="12">
    <source>
        <dbReference type="ARBA" id="ARBA00023273"/>
    </source>
</evidence>
<dbReference type="CTD" id="32429"/>
<evidence type="ECO:0000256" key="5">
    <source>
        <dbReference type="ARBA" id="ARBA00012249"/>
    </source>
</evidence>
<feature type="compositionally biased region" description="Polar residues" evidence="15">
    <location>
        <begin position="505"/>
        <end position="521"/>
    </location>
</feature>
<keyword evidence="8" id="KW-0677">Repeat</keyword>
<dbReference type="PROSITE" id="PS51284">
    <property type="entry name" value="DOC"/>
    <property type="match status" value="1"/>
</dbReference>
<feature type="compositionally biased region" description="Low complexity" evidence="15">
    <location>
        <begin position="1784"/>
        <end position="1796"/>
    </location>
</feature>
<dbReference type="GO" id="GO:0030424">
    <property type="term" value="C:axon"/>
    <property type="evidence" value="ECO:0007669"/>
    <property type="project" value="UniProtKB-SubCell"/>
</dbReference>
<name>A0A7M7JUR6_VARDE</name>
<protein>
    <recommendedName>
        <fullName evidence="5">RCR-type E3 ubiquitin transferase</fullName>
        <ecNumber evidence="5">2.3.2.33</ecNumber>
    </recommendedName>
</protein>
<dbReference type="PROSITE" id="PS00626">
    <property type="entry name" value="RCC1_2"/>
    <property type="match status" value="2"/>
</dbReference>
<feature type="region of interest" description="Disordered" evidence="15">
    <location>
        <begin position="3092"/>
        <end position="3116"/>
    </location>
</feature>
<dbReference type="GO" id="GO:0008582">
    <property type="term" value="P:regulation of synaptic assembly at neuromuscular junction"/>
    <property type="evidence" value="ECO:0007669"/>
    <property type="project" value="TreeGrafter"/>
</dbReference>
<dbReference type="OMA" id="MAHPGCG"/>
<dbReference type="KEGG" id="vde:111246318"/>
<keyword evidence="6" id="KW-0808">Transferase</keyword>
<dbReference type="FunCoup" id="A0A7M7JUR6">
    <property type="interactions" value="1685"/>
</dbReference>
<evidence type="ECO:0000256" key="15">
    <source>
        <dbReference type="SAM" id="MobiDB-lite"/>
    </source>
</evidence>
<dbReference type="InParanoid" id="A0A7M7JUR6"/>
<feature type="compositionally biased region" description="Basic and acidic residues" evidence="15">
    <location>
        <begin position="3746"/>
        <end position="3766"/>
    </location>
</feature>
<dbReference type="InterPro" id="IPR004939">
    <property type="entry name" value="APC_su10/DOC_dom"/>
</dbReference>
<feature type="region of interest" description="Disordered" evidence="15">
    <location>
        <begin position="3740"/>
        <end position="3766"/>
    </location>
</feature>
<feature type="compositionally biased region" description="Basic and acidic residues" evidence="15">
    <location>
        <begin position="1"/>
        <end position="11"/>
    </location>
</feature>
<evidence type="ECO:0000256" key="1">
    <source>
        <dbReference type="ARBA" id="ARBA00000333"/>
    </source>
</evidence>
<dbReference type="RefSeq" id="XP_022651454.1">
    <property type="nucleotide sequence ID" value="XM_022795719.1"/>
</dbReference>
<dbReference type="UniPathway" id="UPA00143"/>
<feature type="region of interest" description="Disordered" evidence="15">
    <location>
        <begin position="2864"/>
        <end position="2889"/>
    </location>
</feature>
<feature type="compositionally biased region" description="Acidic residues" evidence="15">
    <location>
        <begin position="2865"/>
        <end position="2876"/>
    </location>
</feature>
<feature type="compositionally biased region" description="Low complexity" evidence="15">
    <location>
        <begin position="3094"/>
        <end position="3115"/>
    </location>
</feature>
<evidence type="ECO:0000256" key="2">
    <source>
        <dbReference type="ARBA" id="ARBA00004489"/>
    </source>
</evidence>
<dbReference type="GO" id="GO:0008270">
    <property type="term" value="F:zinc ion binding"/>
    <property type="evidence" value="ECO:0007669"/>
    <property type="project" value="UniProtKB-KW"/>
</dbReference>
<feature type="compositionally biased region" description="Polar residues" evidence="15">
    <location>
        <begin position="3423"/>
        <end position="3434"/>
    </location>
</feature>
<accession>A0A7M7JUR6</accession>
<dbReference type="InterPro" id="IPR008979">
    <property type="entry name" value="Galactose-bd-like_sf"/>
</dbReference>
<evidence type="ECO:0000256" key="8">
    <source>
        <dbReference type="ARBA" id="ARBA00022737"/>
    </source>
</evidence>
<evidence type="ECO:0000256" key="4">
    <source>
        <dbReference type="ARBA" id="ARBA00005415"/>
    </source>
</evidence>
<proteinExistence type="inferred from homology"/>
<dbReference type="PANTHER" id="PTHR45943">
    <property type="entry name" value="E3 UBIQUITIN-PROTEIN LIGASE MYCBP2"/>
    <property type="match status" value="1"/>
</dbReference>
<dbReference type="InterPro" id="IPR012983">
    <property type="entry name" value="PHR"/>
</dbReference>
<dbReference type="Proteomes" id="UP000594260">
    <property type="component" value="Unplaced"/>
</dbReference>
<dbReference type="CDD" id="cd19799">
    <property type="entry name" value="Bbox2_MYCBP2"/>
    <property type="match status" value="1"/>
</dbReference>
<dbReference type="PROSITE" id="PS50012">
    <property type="entry name" value="RCC1_3"/>
    <property type="match status" value="1"/>
</dbReference>